<evidence type="ECO:0000313" key="1">
    <source>
        <dbReference type="EMBL" id="MBA4602904.1"/>
    </source>
</evidence>
<dbReference type="Pfam" id="PF09148">
    <property type="entry name" value="DUF1934"/>
    <property type="match status" value="1"/>
</dbReference>
<comment type="caution">
    <text evidence="1">The sequence shown here is derived from an EMBL/GenBank/DDBJ whole genome shotgun (WGS) entry which is preliminary data.</text>
</comment>
<protein>
    <submittedName>
        <fullName evidence="1">DUF1934 domain-containing protein</fullName>
    </submittedName>
</protein>
<dbReference type="Proteomes" id="UP000538292">
    <property type="component" value="Unassembled WGS sequence"/>
</dbReference>
<name>A0A7W1XTF0_9BACL</name>
<dbReference type="InterPro" id="IPR012674">
    <property type="entry name" value="Calycin"/>
</dbReference>
<accession>A0A7W1XTF0</accession>
<dbReference type="InterPro" id="IPR015231">
    <property type="entry name" value="DUF1934"/>
</dbReference>
<reference evidence="1 2" key="1">
    <citation type="submission" date="2020-07" db="EMBL/GenBank/DDBJ databases">
        <title>Thermoactinomyces phylogeny.</title>
        <authorList>
            <person name="Dunlap C."/>
        </authorList>
    </citation>
    <scope>NUCLEOTIDE SEQUENCE [LARGE SCALE GENOMIC DNA]</scope>
    <source>
        <strain evidence="1 2">AMNI-1</strain>
    </source>
</reference>
<sequence>MIPVKIFIESTIWQEMDQKPEVIRQELPGRFQEKGDGEWILWYKENGGTSEEIVTAVKSRPDQILIVRKGSVSYRQFYKPGKTMKSIVYTPAGATEMEVETLTYKRKRLDQEGQLRFSFLLHMGKQRLGKYELGLRWIGG</sequence>
<proteinExistence type="predicted"/>
<dbReference type="RefSeq" id="WP_181740909.1">
    <property type="nucleotide sequence ID" value="NZ_JACEOL010000036.1"/>
</dbReference>
<dbReference type="EMBL" id="JACEOL010000036">
    <property type="protein sequence ID" value="MBA4602904.1"/>
    <property type="molecule type" value="Genomic_DNA"/>
</dbReference>
<dbReference type="Gene3D" id="2.40.128.20">
    <property type="match status" value="1"/>
</dbReference>
<keyword evidence="2" id="KW-1185">Reference proteome</keyword>
<dbReference type="AlphaFoldDB" id="A0A7W1XTF0"/>
<organism evidence="1 2">
    <name type="scientific">Thermoactinomyces mirandus</name>
    <dbReference type="NCBI Taxonomy" id="2756294"/>
    <lineage>
        <taxon>Bacteria</taxon>
        <taxon>Bacillati</taxon>
        <taxon>Bacillota</taxon>
        <taxon>Bacilli</taxon>
        <taxon>Bacillales</taxon>
        <taxon>Thermoactinomycetaceae</taxon>
        <taxon>Thermoactinomyces</taxon>
    </lineage>
</organism>
<dbReference type="SUPFAM" id="SSF50814">
    <property type="entry name" value="Lipocalins"/>
    <property type="match status" value="1"/>
</dbReference>
<gene>
    <name evidence="1" type="ORF">H2C83_11385</name>
</gene>
<evidence type="ECO:0000313" key="2">
    <source>
        <dbReference type="Proteomes" id="UP000538292"/>
    </source>
</evidence>